<feature type="domain" description="Pyrrolo-quinoline quinone repeat" evidence="1">
    <location>
        <begin position="227"/>
        <end position="349"/>
    </location>
</feature>
<keyword evidence="3" id="KW-1185">Reference proteome</keyword>
<dbReference type="Pfam" id="PF13360">
    <property type="entry name" value="PQQ_2"/>
    <property type="match status" value="1"/>
</dbReference>
<evidence type="ECO:0000313" key="2">
    <source>
        <dbReference type="EMBL" id="MEV0709620.1"/>
    </source>
</evidence>
<proteinExistence type="predicted"/>
<accession>A0ABV3FW19</accession>
<protein>
    <submittedName>
        <fullName evidence="2">PQQ-binding-like beta-propeller repeat protein</fullName>
    </submittedName>
</protein>
<dbReference type="InterPro" id="IPR011047">
    <property type="entry name" value="Quinoprotein_ADH-like_sf"/>
</dbReference>
<organism evidence="2 3">
    <name type="scientific">Nocardia aurea</name>
    <dbReference type="NCBI Taxonomy" id="2144174"/>
    <lineage>
        <taxon>Bacteria</taxon>
        <taxon>Bacillati</taxon>
        <taxon>Actinomycetota</taxon>
        <taxon>Actinomycetes</taxon>
        <taxon>Mycobacteriales</taxon>
        <taxon>Nocardiaceae</taxon>
        <taxon>Nocardia</taxon>
    </lineage>
</organism>
<evidence type="ECO:0000259" key="1">
    <source>
        <dbReference type="Pfam" id="PF13360"/>
    </source>
</evidence>
<dbReference type="Gene3D" id="2.40.10.480">
    <property type="match status" value="1"/>
</dbReference>
<evidence type="ECO:0000313" key="3">
    <source>
        <dbReference type="Proteomes" id="UP001551695"/>
    </source>
</evidence>
<gene>
    <name evidence="2" type="ORF">AB0I48_18820</name>
</gene>
<dbReference type="Gene3D" id="2.130.10.10">
    <property type="entry name" value="YVTN repeat-like/Quinoprotein amine dehydrogenase"/>
    <property type="match status" value="1"/>
</dbReference>
<dbReference type="PANTHER" id="PTHR34512:SF30">
    <property type="entry name" value="OUTER MEMBRANE PROTEIN ASSEMBLY FACTOR BAMB"/>
    <property type="match status" value="1"/>
</dbReference>
<dbReference type="PANTHER" id="PTHR34512">
    <property type="entry name" value="CELL SURFACE PROTEIN"/>
    <property type="match status" value="1"/>
</dbReference>
<name>A0ABV3FW19_9NOCA</name>
<comment type="caution">
    <text evidence="2">The sequence shown here is derived from an EMBL/GenBank/DDBJ whole genome shotgun (WGS) entry which is preliminary data.</text>
</comment>
<sequence length="368" mass="38967">MLGVPDDGYLRDPVLVGIDAGTGAKRWQTPAADLTGCGSTPVDGQVVCFGYDRVIVGYDLTTGDATRTPTTWFPFAIATLDDRVYVAEGDIESDDVRVHAGTLADPDAYWSRAFDMGALWEDPLFDALDVSHGQGVFTLGADIAGFDLASGKPTWTTTRDGCTDAGATSGALLVRARTGCGGDEVTGSALLDRTGRTIATSNSGVAQTLSIDLPTDDTVPVLLGDSGYDRRTGSLLWTNSDLITAPRETDATTGTAAAIFGDVALLQDTDAHNTTGLDLRTGHRLWRTDTTRFGTILGWDGHTIVLSDYTGLWAIDPRTGAISWDIPFLAVNTDTEALTGFGQLAAHGEGRYTYASAQTIIGLRPLRH</sequence>
<dbReference type="InterPro" id="IPR002372">
    <property type="entry name" value="PQQ_rpt_dom"/>
</dbReference>
<dbReference type="RefSeq" id="WP_357785278.1">
    <property type="nucleotide sequence ID" value="NZ_JBFAKC010000007.1"/>
</dbReference>
<dbReference type="Proteomes" id="UP001551695">
    <property type="component" value="Unassembled WGS sequence"/>
</dbReference>
<dbReference type="InterPro" id="IPR015943">
    <property type="entry name" value="WD40/YVTN_repeat-like_dom_sf"/>
</dbReference>
<reference evidence="2 3" key="1">
    <citation type="submission" date="2024-06" db="EMBL/GenBank/DDBJ databases">
        <title>The Natural Products Discovery Center: Release of the First 8490 Sequenced Strains for Exploring Actinobacteria Biosynthetic Diversity.</title>
        <authorList>
            <person name="Kalkreuter E."/>
            <person name="Kautsar S.A."/>
            <person name="Yang D."/>
            <person name="Bader C.D."/>
            <person name="Teijaro C.N."/>
            <person name="Fluegel L."/>
            <person name="Davis C.M."/>
            <person name="Simpson J.R."/>
            <person name="Lauterbach L."/>
            <person name="Steele A.D."/>
            <person name="Gui C."/>
            <person name="Meng S."/>
            <person name="Li G."/>
            <person name="Viehrig K."/>
            <person name="Ye F."/>
            <person name="Su P."/>
            <person name="Kiefer A.F."/>
            <person name="Nichols A."/>
            <person name="Cepeda A.J."/>
            <person name="Yan W."/>
            <person name="Fan B."/>
            <person name="Jiang Y."/>
            <person name="Adhikari A."/>
            <person name="Zheng C.-J."/>
            <person name="Schuster L."/>
            <person name="Cowan T.M."/>
            <person name="Smanski M.J."/>
            <person name="Chevrette M.G."/>
            <person name="De Carvalho L.P.S."/>
            <person name="Shen B."/>
        </authorList>
    </citation>
    <scope>NUCLEOTIDE SEQUENCE [LARGE SCALE GENOMIC DNA]</scope>
    <source>
        <strain evidence="2 3">NPDC050403</strain>
    </source>
</reference>
<dbReference type="SUPFAM" id="SSF50998">
    <property type="entry name" value="Quinoprotein alcohol dehydrogenase-like"/>
    <property type="match status" value="1"/>
</dbReference>
<dbReference type="EMBL" id="JBFAKC010000007">
    <property type="protein sequence ID" value="MEV0709620.1"/>
    <property type="molecule type" value="Genomic_DNA"/>
</dbReference>